<keyword evidence="2" id="KW-1185">Reference proteome</keyword>
<dbReference type="KEGG" id="adz:ADFLV_1953"/>
<dbReference type="PROSITE" id="PS51257">
    <property type="entry name" value="PROKAR_LIPOPROTEIN"/>
    <property type="match status" value="1"/>
</dbReference>
<dbReference type="Proteomes" id="UP000503313">
    <property type="component" value="Chromosome"/>
</dbReference>
<sequence>MFKKEFLMLSCSVLLFVGCGGGGGSSSTPTIQKYDLYSYSINPSVLSEDKISVENNTFTIYADNVQTIKYVDATVYNKNSSNKINEYEFHNNTISTIDQYNQLIASKTVFAEFEILTDVIKYTYFYDNSVEVITRNVAIGEKIISETDTDGSVWTCNLNKHYDTINVKDTINSFFGKEYSTSTKTYNDVIEEICVDSVSDEVLHSFLAKDIGLIFQLNTETLTTGVKEERFLVVDSHVLLTK</sequence>
<protein>
    <submittedName>
        <fullName evidence="1">Uncharacterized protein</fullName>
    </submittedName>
</protein>
<name>A0AAE7BHH4_9BACT</name>
<reference evidence="1 2" key="1">
    <citation type="submission" date="2020-05" db="EMBL/GenBank/DDBJ databases">
        <title>Complete genome sequencing of Campylobacter and Arcobacter type strains.</title>
        <authorList>
            <person name="Miller W.G."/>
            <person name="Yee E."/>
        </authorList>
    </citation>
    <scope>NUCLEOTIDE SEQUENCE [LARGE SCALE GENOMIC DNA]</scope>
    <source>
        <strain evidence="1 2">LMG 25694</strain>
    </source>
</reference>
<gene>
    <name evidence="1" type="ORF">ADFLV_1953</name>
</gene>
<evidence type="ECO:0000313" key="1">
    <source>
        <dbReference type="EMBL" id="QKF77969.1"/>
    </source>
</evidence>
<dbReference type="EMBL" id="CP053835">
    <property type="protein sequence ID" value="QKF77969.1"/>
    <property type="molecule type" value="Genomic_DNA"/>
</dbReference>
<dbReference type="RefSeq" id="WP_129011349.1">
    <property type="nucleotide sequence ID" value="NZ_CP053835.1"/>
</dbReference>
<organism evidence="1 2">
    <name type="scientific">Arcobacter defluvii</name>
    <dbReference type="NCBI Taxonomy" id="873191"/>
    <lineage>
        <taxon>Bacteria</taxon>
        <taxon>Pseudomonadati</taxon>
        <taxon>Campylobacterota</taxon>
        <taxon>Epsilonproteobacteria</taxon>
        <taxon>Campylobacterales</taxon>
        <taxon>Arcobacteraceae</taxon>
        <taxon>Arcobacter</taxon>
    </lineage>
</organism>
<proteinExistence type="predicted"/>
<accession>A0AAE7BHH4</accession>
<evidence type="ECO:0000313" key="2">
    <source>
        <dbReference type="Proteomes" id="UP000503313"/>
    </source>
</evidence>
<dbReference type="AlphaFoldDB" id="A0AAE7BHH4"/>